<evidence type="ECO:0000313" key="1">
    <source>
        <dbReference type="EMBL" id="KAJ8363108.1"/>
    </source>
</evidence>
<evidence type="ECO:0000313" key="2">
    <source>
        <dbReference type="Proteomes" id="UP001152622"/>
    </source>
</evidence>
<reference evidence="1" key="1">
    <citation type="journal article" date="2023" name="Science">
        <title>Genome structures resolve the early diversification of teleost fishes.</title>
        <authorList>
            <person name="Parey E."/>
            <person name="Louis A."/>
            <person name="Montfort J."/>
            <person name="Bouchez O."/>
            <person name="Roques C."/>
            <person name="Iampietro C."/>
            <person name="Lluch J."/>
            <person name="Castinel A."/>
            <person name="Donnadieu C."/>
            <person name="Desvignes T."/>
            <person name="Floi Bucao C."/>
            <person name="Jouanno E."/>
            <person name="Wen M."/>
            <person name="Mejri S."/>
            <person name="Dirks R."/>
            <person name="Jansen H."/>
            <person name="Henkel C."/>
            <person name="Chen W.J."/>
            <person name="Zahm M."/>
            <person name="Cabau C."/>
            <person name="Klopp C."/>
            <person name="Thompson A.W."/>
            <person name="Robinson-Rechavi M."/>
            <person name="Braasch I."/>
            <person name="Lecointre G."/>
            <person name="Bobe J."/>
            <person name="Postlethwait J.H."/>
            <person name="Berthelot C."/>
            <person name="Roest Crollius H."/>
            <person name="Guiguen Y."/>
        </authorList>
    </citation>
    <scope>NUCLEOTIDE SEQUENCE</scope>
    <source>
        <strain evidence="1">WJC10195</strain>
    </source>
</reference>
<comment type="caution">
    <text evidence="1">The sequence shown here is derived from an EMBL/GenBank/DDBJ whole genome shotgun (WGS) entry which is preliminary data.</text>
</comment>
<dbReference type="Proteomes" id="UP001152622">
    <property type="component" value="Chromosome 4"/>
</dbReference>
<gene>
    <name evidence="1" type="ORF">SKAU_G00119390</name>
</gene>
<proteinExistence type="predicted"/>
<dbReference type="AlphaFoldDB" id="A0A9Q1J286"/>
<organism evidence="1 2">
    <name type="scientific">Synaphobranchus kaupii</name>
    <name type="common">Kaup's arrowtooth eel</name>
    <dbReference type="NCBI Taxonomy" id="118154"/>
    <lineage>
        <taxon>Eukaryota</taxon>
        <taxon>Metazoa</taxon>
        <taxon>Chordata</taxon>
        <taxon>Craniata</taxon>
        <taxon>Vertebrata</taxon>
        <taxon>Euteleostomi</taxon>
        <taxon>Actinopterygii</taxon>
        <taxon>Neopterygii</taxon>
        <taxon>Teleostei</taxon>
        <taxon>Anguilliformes</taxon>
        <taxon>Synaphobranchidae</taxon>
        <taxon>Synaphobranchus</taxon>
    </lineage>
</organism>
<name>A0A9Q1J286_SYNKA</name>
<protein>
    <submittedName>
        <fullName evidence="1">Uncharacterized protein</fullName>
    </submittedName>
</protein>
<keyword evidence="2" id="KW-1185">Reference proteome</keyword>
<sequence length="132" mass="14540">MFQKKKPWHMATYCRITNTGDTPTQALIQDRTGNPLNGKINRIVTDSTLVQLASPIKARPAFALKPPFNMAAHVLPGLTDALAHVRAVCTQRAPVPELRVQRLPSLRFQRERRAESAGRAGTGGAVRYVVLT</sequence>
<accession>A0A9Q1J286</accession>
<dbReference type="EMBL" id="JAINUF010000004">
    <property type="protein sequence ID" value="KAJ8363108.1"/>
    <property type="molecule type" value="Genomic_DNA"/>
</dbReference>